<keyword evidence="1" id="KW-0560">Oxidoreductase</keyword>
<feature type="domain" description="NADP-dependent oxidoreductase" evidence="2">
    <location>
        <begin position="7"/>
        <end position="294"/>
    </location>
</feature>
<name>A0ABV5WY63_9LACO</name>
<dbReference type="EMBL" id="JBHLZY010000026">
    <property type="protein sequence ID" value="MFB9770626.1"/>
    <property type="molecule type" value="Genomic_DNA"/>
</dbReference>
<comment type="caution">
    <text evidence="3">The sequence shown here is derived from an EMBL/GenBank/DDBJ whole genome shotgun (WGS) entry which is preliminary data.</text>
</comment>
<evidence type="ECO:0000313" key="3">
    <source>
        <dbReference type="EMBL" id="MFB9770626.1"/>
    </source>
</evidence>
<dbReference type="InterPro" id="IPR050523">
    <property type="entry name" value="AKR_Detox_Biosynth"/>
</dbReference>
<dbReference type="InterPro" id="IPR036812">
    <property type="entry name" value="NAD(P)_OxRdtase_dom_sf"/>
</dbReference>
<sequence length="313" mass="34419">MLTKPNVVLGTWAWGDRDNYFGNHEDPQHFQAVYDQALKDGLDFFDTAYAYSQGSAETILGQLSHQTPRDQIMLSTKFTPRMADDGTQPVQDMFRGSCARLQTDYVDYYWIHHDDDVEKWTPALIPLLQSGQVKHVGVSNHTLPEIKRVQAILGAAGFQLSGVQNHFSLLDRTSEKNGIIDYCHQQHLTFFAYMVLEQGALTGKYNAKHPMPAGSSRAAVYNGQLGHLTTLVQTLQRIGAPHGLSAAETAMAWTIAKGTLPIIGVTKVPQVDAAAKAAKTRLSASDVTALDAVAATTQADTVGFWEPDYRQAQ</sequence>
<evidence type="ECO:0000313" key="4">
    <source>
        <dbReference type="Proteomes" id="UP001589691"/>
    </source>
</evidence>
<evidence type="ECO:0000256" key="1">
    <source>
        <dbReference type="ARBA" id="ARBA00023002"/>
    </source>
</evidence>
<dbReference type="PANTHER" id="PTHR43364">
    <property type="entry name" value="NADH-SPECIFIC METHYLGLYOXAL REDUCTASE-RELATED"/>
    <property type="match status" value="1"/>
</dbReference>
<dbReference type="PRINTS" id="PR00069">
    <property type="entry name" value="ALDKETRDTASE"/>
</dbReference>
<dbReference type="Proteomes" id="UP001589691">
    <property type="component" value="Unassembled WGS sequence"/>
</dbReference>
<dbReference type="PANTHER" id="PTHR43364:SF4">
    <property type="entry name" value="NAD(P)-LINKED OXIDOREDUCTASE SUPERFAMILY PROTEIN"/>
    <property type="match status" value="1"/>
</dbReference>
<dbReference type="Gene3D" id="3.20.20.100">
    <property type="entry name" value="NADP-dependent oxidoreductase domain"/>
    <property type="match status" value="1"/>
</dbReference>
<protein>
    <submittedName>
        <fullName evidence="3">Aldo/keto reductase</fullName>
    </submittedName>
</protein>
<accession>A0ABV5WY63</accession>
<dbReference type="RefSeq" id="WP_137641763.1">
    <property type="nucleotide sequence ID" value="NZ_BJEA01000003.1"/>
</dbReference>
<proteinExistence type="predicted"/>
<keyword evidence="4" id="KW-1185">Reference proteome</keyword>
<organism evidence="3 4">
    <name type="scientific">Lactiplantibacillus modestisalitolerans</name>
    <dbReference type="NCBI Taxonomy" id="1457219"/>
    <lineage>
        <taxon>Bacteria</taxon>
        <taxon>Bacillati</taxon>
        <taxon>Bacillota</taxon>
        <taxon>Bacilli</taxon>
        <taxon>Lactobacillales</taxon>
        <taxon>Lactobacillaceae</taxon>
        <taxon>Lactiplantibacillus</taxon>
    </lineage>
</organism>
<dbReference type="CDD" id="cd19103">
    <property type="entry name" value="AKR_unchar"/>
    <property type="match status" value="1"/>
</dbReference>
<evidence type="ECO:0000259" key="2">
    <source>
        <dbReference type="Pfam" id="PF00248"/>
    </source>
</evidence>
<dbReference type="Pfam" id="PF00248">
    <property type="entry name" value="Aldo_ket_red"/>
    <property type="match status" value="1"/>
</dbReference>
<dbReference type="InterPro" id="IPR020471">
    <property type="entry name" value="AKR"/>
</dbReference>
<dbReference type="InterPro" id="IPR023210">
    <property type="entry name" value="NADP_OxRdtase_dom"/>
</dbReference>
<dbReference type="SUPFAM" id="SSF51430">
    <property type="entry name" value="NAD(P)-linked oxidoreductase"/>
    <property type="match status" value="1"/>
</dbReference>
<reference evidence="3 4" key="1">
    <citation type="submission" date="2024-09" db="EMBL/GenBank/DDBJ databases">
        <authorList>
            <person name="Sun Q."/>
            <person name="Mori K."/>
        </authorList>
    </citation>
    <scope>NUCLEOTIDE SEQUENCE [LARGE SCALE GENOMIC DNA]</scope>
    <source>
        <strain evidence="3 4">TBRC 4576</strain>
    </source>
</reference>
<gene>
    <name evidence="3" type="ORF">ACFFLI_12195</name>
</gene>